<name>A0A0R0G6V7_SOYBN</name>
<evidence type="ECO:0000259" key="7">
    <source>
        <dbReference type="PROSITE" id="PS50174"/>
    </source>
</evidence>
<feature type="compositionally biased region" description="Low complexity" evidence="5">
    <location>
        <begin position="231"/>
        <end position="243"/>
    </location>
</feature>
<dbReference type="Pfam" id="PF01585">
    <property type="entry name" value="G-patch"/>
    <property type="match status" value="1"/>
</dbReference>
<dbReference type="GO" id="GO:0005634">
    <property type="term" value="C:nucleus"/>
    <property type="evidence" value="ECO:0007669"/>
    <property type="project" value="UniProtKB-SubCell"/>
</dbReference>
<evidence type="ECO:0000313" key="8">
    <source>
        <dbReference type="EMBL" id="KRH13910.1"/>
    </source>
</evidence>
<dbReference type="AlphaFoldDB" id="A0A0R0G6V7"/>
<dbReference type="SMART" id="SM00648">
    <property type="entry name" value="SWAP"/>
    <property type="match status" value="1"/>
</dbReference>
<feature type="domain" description="G-patch" evidence="7">
    <location>
        <begin position="324"/>
        <end position="371"/>
    </location>
</feature>
<evidence type="ECO:0000256" key="1">
    <source>
        <dbReference type="ARBA" id="ARBA00004123"/>
    </source>
</evidence>
<dbReference type="GO" id="GO:0003723">
    <property type="term" value="F:RNA binding"/>
    <property type="evidence" value="ECO:0007669"/>
    <property type="project" value="InterPro"/>
</dbReference>
<dbReference type="PANTHER" id="PTHR23340">
    <property type="entry name" value="ARGININE/SERINE RICH SPLICING FACTOR SF4/14"/>
    <property type="match status" value="1"/>
</dbReference>
<keyword evidence="10" id="KW-1185">Reference proteome</keyword>
<sequence length="407" mass="45021">MDKGVPPSLFVNDGSFMERFKQLQQEQDKGKNVKLEDSKPIKGGSSGKLAFSLKQKSKLVPPPVKLSADEDEEETEAGYVSNDAPLKRQKLGQEEGIDQSSRQLDVAPHSPSDPTVKKVADKLASFVAKNGRQFEDVTRQKNPGDTPFKFLFDERCAEYKYYEYRLAQEENALVQSRESQVPRNGGTSTSSSKQTNGHQRSSQQHTYQIPASALYESADNPRASGFSIQTSSVGSSEEPSGSSNADSLALMEFYMKKAAREEKYKQPKHSKDEMPPPASLLGKKGHHMGDFIPPEELEKFLATCNDAAAQKAAMEAAERAKIQADNVGHRLLSKMGWKEGEGLGGSRKGIADPIMAGNVKKNNLGVGAQEPGEVSAEDDIYEQYKKRMMLGYRYRPNPLNNPRKAYY</sequence>
<dbReference type="Gene3D" id="1.10.10.790">
    <property type="entry name" value="Surp module"/>
    <property type="match status" value="1"/>
</dbReference>
<evidence type="ECO:0000259" key="6">
    <source>
        <dbReference type="PROSITE" id="PS50128"/>
    </source>
</evidence>
<dbReference type="GeneID" id="100786213"/>
<evidence type="ECO:0000256" key="3">
    <source>
        <dbReference type="ARBA" id="ARBA00023187"/>
    </source>
</evidence>
<evidence type="ECO:0000313" key="9">
    <source>
        <dbReference type="EnsemblPlants" id="KRH13910"/>
    </source>
</evidence>
<gene>
    <name evidence="9" type="primary">LOC100786213</name>
    <name evidence="8" type="ORF">GLYMA_15G272000</name>
</gene>
<dbReference type="EnsemblPlants" id="KRH13910">
    <property type="protein sequence ID" value="KRH13910"/>
    <property type="gene ID" value="GLYMA_15G272000"/>
</dbReference>
<dbReference type="PROSITE" id="PS50128">
    <property type="entry name" value="SURP"/>
    <property type="match status" value="1"/>
</dbReference>
<evidence type="ECO:0000256" key="4">
    <source>
        <dbReference type="ARBA" id="ARBA00023242"/>
    </source>
</evidence>
<feature type="domain" description="SURP motif" evidence="6">
    <location>
        <begin position="119"/>
        <end position="162"/>
    </location>
</feature>
<protein>
    <recommendedName>
        <fullName evidence="11">SURP and G-patch domain-containing protein 1-like protein</fullName>
    </recommendedName>
</protein>
<dbReference type="InterPro" id="IPR040169">
    <property type="entry name" value="SUGP1/2"/>
</dbReference>
<dbReference type="EMBL" id="CM000848">
    <property type="protein sequence ID" value="KRH13910.1"/>
    <property type="molecule type" value="Genomic_DNA"/>
</dbReference>
<evidence type="ECO:0000256" key="5">
    <source>
        <dbReference type="SAM" id="MobiDB-lite"/>
    </source>
</evidence>
<dbReference type="ExpressionAtlas" id="A0A0R0G6V7">
    <property type="expression patterns" value="baseline and differential"/>
</dbReference>
<dbReference type="InterPro" id="IPR000061">
    <property type="entry name" value="Surp"/>
</dbReference>
<dbReference type="Pfam" id="PF01805">
    <property type="entry name" value="Surp"/>
    <property type="match status" value="1"/>
</dbReference>
<accession>A0A0R0G6V7</accession>
<reference evidence="8 9" key="1">
    <citation type="journal article" date="2010" name="Nature">
        <title>Genome sequence of the palaeopolyploid soybean.</title>
        <authorList>
            <person name="Schmutz J."/>
            <person name="Cannon S.B."/>
            <person name="Schlueter J."/>
            <person name="Ma J."/>
            <person name="Mitros T."/>
            <person name="Nelson W."/>
            <person name="Hyten D.L."/>
            <person name="Song Q."/>
            <person name="Thelen J.J."/>
            <person name="Cheng J."/>
            <person name="Xu D."/>
            <person name="Hellsten U."/>
            <person name="May G.D."/>
            <person name="Yu Y."/>
            <person name="Sakurai T."/>
            <person name="Umezawa T."/>
            <person name="Bhattacharyya M.K."/>
            <person name="Sandhu D."/>
            <person name="Valliyodan B."/>
            <person name="Lindquist E."/>
            <person name="Peto M."/>
            <person name="Grant D."/>
            <person name="Shu S."/>
            <person name="Goodstein D."/>
            <person name="Barry K."/>
            <person name="Futrell-Griggs M."/>
            <person name="Abernathy B."/>
            <person name="Du J."/>
            <person name="Tian Z."/>
            <person name="Zhu L."/>
            <person name="Gill N."/>
            <person name="Joshi T."/>
            <person name="Libault M."/>
            <person name="Sethuraman A."/>
            <person name="Zhang X.-C."/>
            <person name="Shinozaki K."/>
            <person name="Nguyen H.T."/>
            <person name="Wing R.A."/>
            <person name="Cregan P."/>
            <person name="Specht J."/>
            <person name="Grimwood J."/>
            <person name="Rokhsar D."/>
            <person name="Stacey G."/>
            <person name="Shoemaker R.C."/>
            <person name="Jackson S.A."/>
        </authorList>
    </citation>
    <scope>NUCLEOTIDE SEQUENCE [LARGE SCALE GENOMIC DNA]</scope>
    <source>
        <strain evidence="9">cv. Williams 82</strain>
        <tissue evidence="8">Callus</tissue>
    </source>
</reference>
<dbReference type="SMART" id="SM00443">
    <property type="entry name" value="G_patch"/>
    <property type="match status" value="1"/>
</dbReference>
<feature type="region of interest" description="Disordered" evidence="5">
    <location>
        <begin position="173"/>
        <end position="246"/>
    </location>
</feature>
<dbReference type="OMA" id="QHEDVAN"/>
<reference evidence="9" key="2">
    <citation type="submission" date="2018-02" db="UniProtKB">
        <authorList>
            <consortium name="EnsemblPlants"/>
        </authorList>
    </citation>
    <scope>IDENTIFICATION</scope>
    <source>
        <strain evidence="9">Williams 82</strain>
    </source>
</reference>
<keyword evidence="2" id="KW-0507">mRNA processing</keyword>
<keyword evidence="3" id="KW-0508">mRNA splicing</keyword>
<keyword evidence="4" id="KW-0539">Nucleus</keyword>
<comment type="subcellular location">
    <subcellularLocation>
        <location evidence="1">Nucleus</location>
    </subcellularLocation>
</comment>
<evidence type="ECO:0000313" key="10">
    <source>
        <dbReference type="Proteomes" id="UP000008827"/>
    </source>
</evidence>
<dbReference type="GO" id="GO:0008380">
    <property type="term" value="P:RNA splicing"/>
    <property type="evidence" value="ECO:0007669"/>
    <property type="project" value="UniProtKB-KW"/>
</dbReference>
<dbReference type="PROSITE" id="PS50174">
    <property type="entry name" value="G_PATCH"/>
    <property type="match status" value="1"/>
</dbReference>
<dbReference type="GO" id="GO:0006397">
    <property type="term" value="P:mRNA processing"/>
    <property type="evidence" value="ECO:0007669"/>
    <property type="project" value="UniProtKB-KW"/>
</dbReference>
<evidence type="ECO:0008006" key="11">
    <source>
        <dbReference type="Google" id="ProtNLM"/>
    </source>
</evidence>
<proteinExistence type="predicted"/>
<dbReference type="PANTHER" id="PTHR23340:SF0">
    <property type="entry name" value="SURP AND G-PATCH DOMAIN-CONTAINING PROTEIN 1 ISOFORM X1"/>
    <property type="match status" value="1"/>
</dbReference>
<dbReference type="RefSeq" id="XP_040865480.1">
    <property type="nucleotide sequence ID" value="XM_041009546.1"/>
</dbReference>
<dbReference type="InterPro" id="IPR000467">
    <property type="entry name" value="G_patch_dom"/>
</dbReference>
<organism evidence="8">
    <name type="scientific">Glycine max</name>
    <name type="common">Soybean</name>
    <name type="synonym">Glycine hispida</name>
    <dbReference type="NCBI Taxonomy" id="3847"/>
    <lineage>
        <taxon>Eukaryota</taxon>
        <taxon>Viridiplantae</taxon>
        <taxon>Streptophyta</taxon>
        <taxon>Embryophyta</taxon>
        <taxon>Tracheophyta</taxon>
        <taxon>Spermatophyta</taxon>
        <taxon>Magnoliopsida</taxon>
        <taxon>eudicotyledons</taxon>
        <taxon>Gunneridae</taxon>
        <taxon>Pentapetalae</taxon>
        <taxon>rosids</taxon>
        <taxon>fabids</taxon>
        <taxon>Fabales</taxon>
        <taxon>Fabaceae</taxon>
        <taxon>Papilionoideae</taxon>
        <taxon>50 kb inversion clade</taxon>
        <taxon>NPAAA clade</taxon>
        <taxon>indigoferoid/millettioid clade</taxon>
        <taxon>Phaseoleae</taxon>
        <taxon>Glycine</taxon>
        <taxon>Glycine subgen. Soja</taxon>
    </lineage>
</organism>
<evidence type="ECO:0000256" key="2">
    <source>
        <dbReference type="ARBA" id="ARBA00022664"/>
    </source>
</evidence>
<feature type="region of interest" description="Disordered" evidence="5">
    <location>
        <begin position="22"/>
        <end position="116"/>
    </location>
</feature>
<dbReference type="SUPFAM" id="SSF109905">
    <property type="entry name" value="Surp module (SWAP domain)"/>
    <property type="match status" value="1"/>
</dbReference>
<dbReference type="Gramene" id="KRH13910">
    <property type="protein sequence ID" value="KRH13910"/>
    <property type="gene ID" value="GLYMA_15G272000"/>
</dbReference>
<dbReference type="Proteomes" id="UP000008827">
    <property type="component" value="Chromosome 15"/>
</dbReference>
<feature type="compositionally biased region" description="Basic and acidic residues" evidence="5">
    <location>
        <begin position="22"/>
        <end position="40"/>
    </location>
</feature>
<feature type="compositionally biased region" description="Polar residues" evidence="5">
    <location>
        <begin position="173"/>
        <end position="209"/>
    </location>
</feature>
<reference evidence="8" key="3">
    <citation type="submission" date="2018-07" db="EMBL/GenBank/DDBJ databases">
        <title>WGS assembly of Glycine max.</title>
        <authorList>
            <person name="Schmutz J."/>
            <person name="Cannon S."/>
            <person name="Schlueter J."/>
            <person name="Ma J."/>
            <person name="Mitros T."/>
            <person name="Nelson W."/>
            <person name="Hyten D."/>
            <person name="Song Q."/>
            <person name="Thelen J."/>
            <person name="Cheng J."/>
            <person name="Xu D."/>
            <person name="Hellsten U."/>
            <person name="May G."/>
            <person name="Yu Y."/>
            <person name="Sakurai T."/>
            <person name="Umezawa T."/>
            <person name="Bhattacharyya M."/>
            <person name="Sandhu D."/>
            <person name="Valliyodan B."/>
            <person name="Lindquist E."/>
            <person name="Peto M."/>
            <person name="Grant D."/>
            <person name="Shu S."/>
            <person name="Goodstein D."/>
            <person name="Barry K."/>
            <person name="Futrell-Griggs M."/>
            <person name="Abernathy B."/>
            <person name="Du J."/>
            <person name="Tian Z."/>
            <person name="Zhu L."/>
            <person name="Gill N."/>
            <person name="Joshi T."/>
            <person name="Libault M."/>
            <person name="Sethuraman A."/>
            <person name="Zhang X."/>
            <person name="Shinozaki K."/>
            <person name="Nguyen H."/>
            <person name="Wing R."/>
            <person name="Cregan P."/>
            <person name="Specht J."/>
            <person name="Grimwood J."/>
            <person name="Rokhsar D."/>
            <person name="Stacey G."/>
            <person name="Shoemaker R."/>
            <person name="Jackson S."/>
        </authorList>
    </citation>
    <scope>NUCLEOTIDE SEQUENCE</scope>
    <source>
        <tissue evidence="8">Callus</tissue>
    </source>
</reference>
<dbReference type="RefSeq" id="XP_040865481.1">
    <property type="nucleotide sequence ID" value="XM_041009547.1"/>
</dbReference>
<dbReference type="InterPro" id="IPR035967">
    <property type="entry name" value="SWAP/Surp_sf"/>
</dbReference>